<dbReference type="Proteomes" id="UP000305457">
    <property type="component" value="Chromosome"/>
</dbReference>
<evidence type="ECO:0000313" key="2">
    <source>
        <dbReference type="Proteomes" id="UP000305457"/>
    </source>
</evidence>
<evidence type="ECO:0000313" key="1">
    <source>
        <dbReference type="EMBL" id="QCZ36927.1"/>
    </source>
</evidence>
<gene>
    <name evidence="1" type="ORF">FG904_02855</name>
</gene>
<dbReference type="RefSeq" id="WP_139592407.1">
    <property type="nucleotide sequence ID" value="NZ_CP040825.1"/>
</dbReference>
<reference evidence="1 2" key="1">
    <citation type="submission" date="2019-06" db="EMBL/GenBank/DDBJ databases">
        <title>Mycoplasma sp. 2F1A isolated from ostrich.</title>
        <authorList>
            <person name="Spergser J."/>
        </authorList>
    </citation>
    <scope>NUCLEOTIDE SEQUENCE [LARGE SCALE GENOMIC DNA]</scope>
    <source>
        <strain evidence="1 2">2F1A</strain>
    </source>
</reference>
<dbReference type="AlphaFoldDB" id="A0A5B7XW21"/>
<dbReference type="KEGG" id="mnh:FG904_02855"/>
<dbReference type="PROSITE" id="PS51257">
    <property type="entry name" value="PROKAR_LIPOPROTEIN"/>
    <property type="match status" value="1"/>
</dbReference>
<proteinExistence type="predicted"/>
<organism evidence="1 2">
    <name type="scientific">Mycoplasma nasistruthionis</name>
    <dbReference type="NCBI Taxonomy" id="353852"/>
    <lineage>
        <taxon>Bacteria</taxon>
        <taxon>Bacillati</taxon>
        <taxon>Mycoplasmatota</taxon>
        <taxon>Mollicutes</taxon>
        <taxon>Mycoplasmataceae</taxon>
        <taxon>Mycoplasma</taxon>
    </lineage>
</organism>
<name>A0A5B7XW21_9MOLU</name>
<protein>
    <recommendedName>
        <fullName evidence="3">Lipoprotein</fullName>
    </recommendedName>
</protein>
<evidence type="ECO:0008006" key="3">
    <source>
        <dbReference type="Google" id="ProtNLM"/>
    </source>
</evidence>
<accession>A0A5B7XW21</accession>
<sequence length="116" mass="14354">MKTSWKWLIFAFATPLFLSSCHMTQNKENEEKKYLRNSELFIQIPENQNDLNDEIKKQIIFLKDIHKLVEKIMYTFTFKRRDVFFNEFKTIYSYRKTKIHKFKSELWFSLCFWSVC</sequence>
<dbReference type="EMBL" id="CP040825">
    <property type="protein sequence ID" value="QCZ36927.1"/>
    <property type="molecule type" value="Genomic_DNA"/>
</dbReference>